<reference evidence="3 4" key="2">
    <citation type="journal article" date="2017" name="Int. J. Syst. Evol. Microbiol.">
        <title>Gordonia phthalatica sp. nov., a di-n-butyl phthalate-degrading bacterium isolated from activated sludge.</title>
        <authorList>
            <person name="Jin D."/>
            <person name="Kong X."/>
            <person name="Jia M."/>
            <person name="Yu X."/>
            <person name="Wang X."/>
            <person name="Zhuang X."/>
            <person name="Deng Y."/>
            <person name="Bai Z."/>
        </authorList>
    </citation>
    <scope>NUCLEOTIDE SEQUENCE [LARGE SCALE GENOMIC DNA]</scope>
    <source>
        <strain evidence="3 4">QH-11</strain>
    </source>
</reference>
<dbReference type="Proteomes" id="UP000063789">
    <property type="component" value="Chromosome"/>
</dbReference>
<feature type="transmembrane region" description="Helical" evidence="2">
    <location>
        <begin position="142"/>
        <end position="161"/>
    </location>
</feature>
<keyword evidence="2" id="KW-1133">Transmembrane helix</keyword>
<dbReference type="RefSeq" id="WP_062392367.1">
    <property type="nucleotide sequence ID" value="NZ_CP011853.1"/>
</dbReference>
<feature type="transmembrane region" description="Helical" evidence="2">
    <location>
        <begin position="197"/>
        <end position="218"/>
    </location>
</feature>
<evidence type="ECO:0000256" key="1">
    <source>
        <dbReference type="SAM" id="MobiDB-lite"/>
    </source>
</evidence>
<gene>
    <name evidence="3" type="ORF">ACH46_07565</name>
</gene>
<reference evidence="4" key="1">
    <citation type="submission" date="2015-06" db="EMBL/GenBank/DDBJ databases">
        <title>Complete genome sequence and metabolic analysis of phthalate degradation pathway in Gordonia sp. QH-11.</title>
        <authorList>
            <person name="Jin D."/>
            <person name="Kong X."/>
            <person name="Bai Z."/>
        </authorList>
    </citation>
    <scope>NUCLEOTIDE SEQUENCE [LARGE SCALE GENOMIC DNA]</scope>
    <source>
        <strain evidence="4">QH-11</strain>
    </source>
</reference>
<keyword evidence="4" id="KW-1185">Reference proteome</keyword>
<keyword evidence="2" id="KW-0812">Transmembrane</keyword>
<evidence type="ECO:0000256" key="2">
    <source>
        <dbReference type="SAM" id="Phobius"/>
    </source>
</evidence>
<dbReference type="AlphaFoldDB" id="A0A0N7FUH6"/>
<dbReference type="PATRIC" id="fig|1136941.3.peg.1546"/>
<sequence length="334" mass="33368">MSSTTKKLTGMVVGLALVIPLVLLMFISPASRATPHDVPIGVAGPQQAVAQISAMLEQKQPGAFEVTGFATGEELQDAARDRQVYGGFVVGPAAETVIATGASPVVAGMLTEIGEAMPGDARVVDVAAPTADDPRGAGFGSMILPVFMTAMALGMAAALVGRRRRVMAALLPIGAAAVGATAVGVAMWAGVLTGGFAGQWLAMTMGIWATSALVAGIVSAIGPAGAGVAALVVMLVGMPLAGVSAPREFLPSFFGTLGQSLPLGATGTALRGAAFFNPSGLIGAGAGTAFLVLIAWVAVGYGLMQIRRSPADPEAAVSVEGVSEQPEDRVPAFS</sequence>
<name>A0A0N7FUH6_9ACTN</name>
<evidence type="ECO:0000313" key="4">
    <source>
        <dbReference type="Proteomes" id="UP000063789"/>
    </source>
</evidence>
<dbReference type="KEGG" id="goq:ACH46_07565"/>
<organism evidence="3 4">
    <name type="scientific">Gordonia phthalatica</name>
    <dbReference type="NCBI Taxonomy" id="1136941"/>
    <lineage>
        <taxon>Bacteria</taxon>
        <taxon>Bacillati</taxon>
        <taxon>Actinomycetota</taxon>
        <taxon>Actinomycetes</taxon>
        <taxon>Mycobacteriales</taxon>
        <taxon>Gordoniaceae</taxon>
        <taxon>Gordonia</taxon>
    </lineage>
</organism>
<dbReference type="STRING" id="1136941.ACH46_07565"/>
<feature type="transmembrane region" description="Helical" evidence="2">
    <location>
        <begin position="168"/>
        <end position="191"/>
    </location>
</feature>
<evidence type="ECO:0000313" key="3">
    <source>
        <dbReference type="EMBL" id="ALG84383.1"/>
    </source>
</evidence>
<feature type="transmembrane region" description="Helical" evidence="2">
    <location>
        <begin position="225"/>
        <end position="245"/>
    </location>
</feature>
<dbReference type="OrthoDB" id="2151407at2"/>
<keyword evidence="2" id="KW-0472">Membrane</keyword>
<protein>
    <recommendedName>
        <fullName evidence="5">ABC transporter permease</fullName>
    </recommendedName>
</protein>
<proteinExistence type="predicted"/>
<dbReference type="EMBL" id="CP011853">
    <property type="protein sequence ID" value="ALG84383.1"/>
    <property type="molecule type" value="Genomic_DNA"/>
</dbReference>
<accession>A0A0N7FUH6</accession>
<feature type="region of interest" description="Disordered" evidence="1">
    <location>
        <begin position="315"/>
        <end position="334"/>
    </location>
</feature>
<evidence type="ECO:0008006" key="5">
    <source>
        <dbReference type="Google" id="ProtNLM"/>
    </source>
</evidence>
<feature type="transmembrane region" description="Helical" evidence="2">
    <location>
        <begin position="281"/>
        <end position="303"/>
    </location>
</feature>